<dbReference type="SUPFAM" id="SSF52096">
    <property type="entry name" value="ClpP/crotonase"/>
    <property type="match status" value="2"/>
</dbReference>
<evidence type="ECO:0000313" key="11">
    <source>
        <dbReference type="Proteomes" id="UP000184520"/>
    </source>
</evidence>
<dbReference type="InterPro" id="IPR002142">
    <property type="entry name" value="Peptidase_S49"/>
</dbReference>
<keyword evidence="8" id="KW-1133">Transmembrane helix</keyword>
<evidence type="ECO:0000313" key="10">
    <source>
        <dbReference type="EMBL" id="SHG35321.1"/>
    </source>
</evidence>
<dbReference type="GO" id="GO:0008236">
    <property type="term" value="F:serine-type peptidase activity"/>
    <property type="evidence" value="ECO:0007669"/>
    <property type="project" value="UniProtKB-KW"/>
</dbReference>
<dbReference type="PIRSF" id="PIRSF001217">
    <property type="entry name" value="Protease_4_SppA"/>
    <property type="match status" value="1"/>
</dbReference>
<feature type="domain" description="Peptidase S49" evidence="9">
    <location>
        <begin position="139"/>
        <end position="297"/>
    </location>
</feature>
<dbReference type="CDD" id="cd07018">
    <property type="entry name" value="S49_SppA_67K_type"/>
    <property type="match status" value="1"/>
</dbReference>
<evidence type="ECO:0000259" key="9">
    <source>
        <dbReference type="Pfam" id="PF01343"/>
    </source>
</evidence>
<dbReference type="PANTHER" id="PTHR33209">
    <property type="entry name" value="PROTEASE 4"/>
    <property type="match status" value="1"/>
</dbReference>
<dbReference type="STRING" id="634436.SAMN05216361_1934"/>
<dbReference type="InterPro" id="IPR004634">
    <property type="entry name" value="Pept_S49_pIV"/>
</dbReference>
<keyword evidence="6 8" id="KW-0472">Membrane</keyword>
<dbReference type="RefSeq" id="WP_073321617.1">
    <property type="nucleotide sequence ID" value="NZ_FQWD01000003.1"/>
</dbReference>
<reference evidence="11" key="1">
    <citation type="submission" date="2016-11" db="EMBL/GenBank/DDBJ databases">
        <authorList>
            <person name="Varghese N."/>
            <person name="Submissions S."/>
        </authorList>
    </citation>
    <scope>NUCLEOTIDE SEQUENCE [LARGE SCALE GENOMIC DNA]</scope>
    <source>
        <strain evidence="11">CGMCC 1.8995</strain>
    </source>
</reference>
<evidence type="ECO:0000256" key="4">
    <source>
        <dbReference type="ARBA" id="ARBA00022801"/>
    </source>
</evidence>
<evidence type="ECO:0000256" key="6">
    <source>
        <dbReference type="ARBA" id="ARBA00023136"/>
    </source>
</evidence>
<evidence type="ECO:0000256" key="3">
    <source>
        <dbReference type="ARBA" id="ARBA00022670"/>
    </source>
</evidence>
<evidence type="ECO:0000256" key="1">
    <source>
        <dbReference type="ARBA" id="ARBA00004370"/>
    </source>
</evidence>
<keyword evidence="11" id="KW-1185">Reference proteome</keyword>
<keyword evidence="4" id="KW-0378">Hydrolase</keyword>
<keyword evidence="3 10" id="KW-0645">Protease</keyword>
<proteinExistence type="inferred from homology"/>
<dbReference type="InterPro" id="IPR029045">
    <property type="entry name" value="ClpP/crotonase-like_dom_sf"/>
</dbReference>
<name>A0A1M5J469_9ALTE</name>
<evidence type="ECO:0000256" key="8">
    <source>
        <dbReference type="SAM" id="Phobius"/>
    </source>
</evidence>
<accession>A0A1M5J469</accession>
<sequence>MVQKSTSWTKALFVGIWTALNFCRKLFFNVIFIVIIVGIFMVASKEDQTVKVTQNSALVLTLNGSLVIEKTAIDPAEQFFQQALNEEPEDPEVLIRDIISVLDNAKQDKRITALILDLQGLRRAGLNKLRTVAEAIDDFKTSGKPVYAIADYYTQTQYYLAAHADHVYMNPVGAIMLEGYANYQMYYKRALEKLKITTHIFRVGTYKSAVEPYIRDDMSPAAKESNQRWLDAYWEQYKADVASARNMPLSNFDDSLAQLNEKFEQAGGDMATYALQNGWVDALKTREEIRQEMAELVGEADNKAGFKITSFRNYNSVINPSLPMPTPHGDKVGIVVAKGIILDGERNAGTIGGNSTARLLRQARLDNDVKAVVLQVDSPGGSASASEIIRQEVLNLKAAGKPVVVSMDTYAASGGYWISTDADKIFASPSTITGSIGVFGMFMTYENSLDYLGINTDGVATTDMAGLSTARGLSPQYSQFIQRSVESKYSKFLSIVANSRDMTVEDVDKIAQGRVWIGTDALEHGLVDELGDLNAAIDAAAELAELETFKPVYVQRKLSPKEQFWKEFFGQALVYAVKFQFGDSQSPFMGLLKTALNDIDIMASLNDPHGIYTLCMPCNVVEAR</sequence>
<dbReference type="PANTHER" id="PTHR33209:SF1">
    <property type="entry name" value="PEPTIDASE S49 DOMAIN-CONTAINING PROTEIN"/>
    <property type="match status" value="1"/>
</dbReference>
<dbReference type="InterPro" id="IPR047217">
    <property type="entry name" value="S49_SppA_67K_type_N"/>
</dbReference>
<evidence type="ECO:0000256" key="7">
    <source>
        <dbReference type="PIRSR" id="PIRSR001217-1"/>
    </source>
</evidence>
<dbReference type="Proteomes" id="UP000184520">
    <property type="component" value="Unassembled WGS sequence"/>
</dbReference>
<dbReference type="OrthoDB" id="9764363at2"/>
<dbReference type="EMBL" id="FQWD01000003">
    <property type="protein sequence ID" value="SHG35321.1"/>
    <property type="molecule type" value="Genomic_DNA"/>
</dbReference>
<keyword evidence="8" id="KW-0812">Transmembrane</keyword>
<dbReference type="NCBIfam" id="TIGR00705">
    <property type="entry name" value="SppA_67K"/>
    <property type="match status" value="1"/>
</dbReference>
<dbReference type="InterPro" id="IPR004635">
    <property type="entry name" value="Pept_S49_SppA"/>
</dbReference>
<dbReference type="GO" id="GO:0006465">
    <property type="term" value="P:signal peptide processing"/>
    <property type="evidence" value="ECO:0007669"/>
    <property type="project" value="InterPro"/>
</dbReference>
<protein>
    <submittedName>
        <fullName evidence="10">Protease-4</fullName>
    </submittedName>
</protein>
<dbReference type="CDD" id="cd07023">
    <property type="entry name" value="S49_Sppa_N_C"/>
    <property type="match status" value="1"/>
</dbReference>
<comment type="subcellular location">
    <subcellularLocation>
        <location evidence="1">Membrane</location>
    </subcellularLocation>
</comment>
<dbReference type="Pfam" id="PF01343">
    <property type="entry name" value="Peptidase_S49"/>
    <property type="match status" value="2"/>
</dbReference>
<feature type="active site" description="Nucleophile" evidence="7">
    <location>
        <position position="413"/>
    </location>
</feature>
<dbReference type="AlphaFoldDB" id="A0A1M5J469"/>
<keyword evidence="5" id="KW-0720">Serine protease</keyword>
<dbReference type="InterPro" id="IPR047272">
    <property type="entry name" value="S49_SppA_C"/>
</dbReference>
<comment type="similarity">
    <text evidence="2">Belongs to the peptidase S49 family.</text>
</comment>
<feature type="domain" description="Peptidase S49" evidence="9">
    <location>
        <begin position="396"/>
        <end position="546"/>
    </location>
</feature>
<dbReference type="NCBIfam" id="TIGR00706">
    <property type="entry name" value="SppA_dom"/>
    <property type="match status" value="1"/>
</dbReference>
<feature type="active site" description="Proton donor/acceptor" evidence="7">
    <location>
        <position position="207"/>
    </location>
</feature>
<gene>
    <name evidence="10" type="ORF">SAMN05216361_1934</name>
</gene>
<dbReference type="GO" id="GO:0016020">
    <property type="term" value="C:membrane"/>
    <property type="evidence" value="ECO:0007669"/>
    <property type="project" value="UniProtKB-SubCell"/>
</dbReference>
<organism evidence="10 11">
    <name type="scientific">Marisediminitalea aggregata</name>
    <dbReference type="NCBI Taxonomy" id="634436"/>
    <lineage>
        <taxon>Bacteria</taxon>
        <taxon>Pseudomonadati</taxon>
        <taxon>Pseudomonadota</taxon>
        <taxon>Gammaproteobacteria</taxon>
        <taxon>Alteromonadales</taxon>
        <taxon>Alteromonadaceae</taxon>
        <taxon>Marisediminitalea</taxon>
    </lineage>
</organism>
<evidence type="ECO:0000256" key="2">
    <source>
        <dbReference type="ARBA" id="ARBA00008683"/>
    </source>
</evidence>
<feature type="transmembrane region" description="Helical" evidence="8">
    <location>
        <begin position="26"/>
        <end position="44"/>
    </location>
</feature>
<dbReference type="Gene3D" id="3.90.226.10">
    <property type="entry name" value="2-enoyl-CoA Hydratase, Chain A, domain 1"/>
    <property type="match status" value="4"/>
</dbReference>
<evidence type="ECO:0000256" key="5">
    <source>
        <dbReference type="ARBA" id="ARBA00022825"/>
    </source>
</evidence>